<dbReference type="EMBL" id="CP018622">
    <property type="protein sequence ID" value="AUJ24690.1"/>
    <property type="molecule type" value="Genomic_DNA"/>
</dbReference>
<dbReference type="Pfam" id="PF02915">
    <property type="entry name" value="Rubrerythrin"/>
    <property type="match status" value="1"/>
</dbReference>
<dbReference type="Pfam" id="PF13668">
    <property type="entry name" value="Ferritin_2"/>
    <property type="match status" value="1"/>
</dbReference>
<dbReference type="CDD" id="cd00657">
    <property type="entry name" value="Ferritin_like"/>
    <property type="match status" value="1"/>
</dbReference>
<dbReference type="InterPro" id="IPR003251">
    <property type="entry name" value="Rr_diiron-bd_dom"/>
</dbReference>
<dbReference type="AlphaFoldDB" id="A0A2K9J699"/>
<accession>A0A2K9J699</accession>
<gene>
    <name evidence="2" type="ORF">A21D_01609</name>
</gene>
<dbReference type="InterPro" id="IPR012347">
    <property type="entry name" value="Ferritin-like"/>
</dbReference>
<dbReference type="KEGG" id="vpn:A21D_01609"/>
<dbReference type="Gene3D" id="1.20.5.420">
    <property type="entry name" value="Immunoglobulin FC, subunit C"/>
    <property type="match status" value="1"/>
</dbReference>
<evidence type="ECO:0000313" key="2">
    <source>
        <dbReference type="EMBL" id="AUJ24690.1"/>
    </source>
</evidence>
<dbReference type="STRING" id="302167.GCA_900166595_00129"/>
<proteinExistence type="predicted"/>
<dbReference type="Gene3D" id="1.20.1260.10">
    <property type="match status" value="1"/>
</dbReference>
<dbReference type="RefSeq" id="WP_101933182.1">
    <property type="nucleotide sequence ID" value="NZ_CP018622.1"/>
</dbReference>
<dbReference type="Proteomes" id="UP000234237">
    <property type="component" value="Chromosome"/>
</dbReference>
<sequence>MQPNYDNYHLPTQYNRPTNQTHLMNQIQTAIHAEYSAIACYEKLASLAPTSFAKQQILEIQQDEKRHLETFTHIYTRLTHKQPTYQVTESCPDTYDAGIAFAFKDEQGAVDFYLDIADQAEDQYIKERLRRAAADEQNHAVWFLYLLHSTSQKPPRCYRQNENYGAKGALNDPNLTLMSMLTYALQDEYLAQARYNTILETFGYIRTFAQIQEAEKRHIGALLTLFDRYQVAIPEDASAKFVTTPDNIKAAYAQGVEGEIDNISMYEKFLTYTIPADMQTVFSQLRNASLNHLQAFEDGLARHS</sequence>
<dbReference type="GO" id="GO:0046872">
    <property type="term" value="F:metal ion binding"/>
    <property type="evidence" value="ECO:0007669"/>
    <property type="project" value="InterPro"/>
</dbReference>
<dbReference type="Gene3D" id="1.20.120.660">
    <property type="entry name" value="IL-4 antagonist (De novo design) like domain"/>
    <property type="match status" value="1"/>
</dbReference>
<evidence type="ECO:0000313" key="3">
    <source>
        <dbReference type="Proteomes" id="UP000234237"/>
    </source>
</evidence>
<dbReference type="InterPro" id="IPR009078">
    <property type="entry name" value="Ferritin-like_SF"/>
</dbReference>
<reference evidence="3" key="1">
    <citation type="submission" date="2016-11" db="EMBL/GenBank/DDBJ databases">
        <title>Complete genome sequence of Virgibacillus pantothenticus 21D, a halophilic bacterium isolated from the deep hypersaline anoxic basin Discovery in the Mediterranean Sea.</title>
        <authorList>
            <person name="Zeaiter Z."/>
            <person name="Booth J.M."/>
            <person name="Prosdocimi E.M."/>
            <person name="Mapelli F."/>
            <person name="Fusi M."/>
            <person name="Daffonchio D."/>
            <person name="Borin S."/>
            <person name="Crotti E."/>
        </authorList>
    </citation>
    <scope>NUCLEOTIDE SEQUENCE [LARGE SCALE GENOMIC DNA]</scope>
    <source>
        <strain evidence="3">21D</strain>
    </source>
</reference>
<dbReference type="CDD" id="cd01048">
    <property type="entry name" value="Ferritin_like_AB2"/>
    <property type="match status" value="1"/>
</dbReference>
<organism evidence="2 3">
    <name type="scientific">Virgibacillus dokdonensis</name>
    <dbReference type="NCBI Taxonomy" id="302167"/>
    <lineage>
        <taxon>Bacteria</taxon>
        <taxon>Bacillati</taxon>
        <taxon>Bacillota</taxon>
        <taxon>Bacilli</taxon>
        <taxon>Bacillales</taxon>
        <taxon>Bacillaceae</taxon>
        <taxon>Virgibacillus</taxon>
    </lineage>
</organism>
<feature type="domain" description="Rubrerythrin diiron-binding" evidence="1">
    <location>
        <begin position="180"/>
        <end position="296"/>
    </location>
</feature>
<name>A0A2K9J699_9BACI</name>
<evidence type="ECO:0000259" key="1">
    <source>
        <dbReference type="Pfam" id="PF02915"/>
    </source>
</evidence>
<dbReference type="GO" id="GO:0016491">
    <property type="term" value="F:oxidoreductase activity"/>
    <property type="evidence" value="ECO:0007669"/>
    <property type="project" value="InterPro"/>
</dbReference>
<protein>
    <submittedName>
        <fullName evidence="2">Rubrerythrin</fullName>
    </submittedName>
</protein>
<dbReference type="SUPFAM" id="SSF47240">
    <property type="entry name" value="Ferritin-like"/>
    <property type="match status" value="2"/>
</dbReference>
<dbReference type="InterPro" id="IPR019243">
    <property type="entry name" value="DUF2202"/>
</dbReference>